<evidence type="ECO:0000256" key="6">
    <source>
        <dbReference type="ARBA" id="ARBA00023136"/>
    </source>
</evidence>
<dbReference type="InterPro" id="IPR000515">
    <property type="entry name" value="MetI-like"/>
</dbReference>
<comment type="similarity">
    <text evidence="7">Belongs to the binding-protein-dependent transport system permease family.</text>
</comment>
<protein>
    <submittedName>
        <fullName evidence="9">sn-glycerol-3-phosphate transport system permease protein ugpA</fullName>
    </submittedName>
</protein>
<evidence type="ECO:0000256" key="5">
    <source>
        <dbReference type="ARBA" id="ARBA00022989"/>
    </source>
</evidence>
<accession>A0A380WGH0</accession>
<dbReference type="InterPro" id="IPR035906">
    <property type="entry name" value="MetI-like_sf"/>
</dbReference>
<feature type="transmembrane region" description="Helical" evidence="7">
    <location>
        <begin position="115"/>
        <end position="136"/>
    </location>
</feature>
<dbReference type="GO" id="GO:0055085">
    <property type="term" value="P:transmembrane transport"/>
    <property type="evidence" value="ECO:0007669"/>
    <property type="project" value="InterPro"/>
</dbReference>
<dbReference type="Proteomes" id="UP000254701">
    <property type="component" value="Unassembled WGS sequence"/>
</dbReference>
<dbReference type="OrthoDB" id="7375219at2"/>
<dbReference type="GO" id="GO:0005886">
    <property type="term" value="C:plasma membrane"/>
    <property type="evidence" value="ECO:0007669"/>
    <property type="project" value="UniProtKB-SubCell"/>
</dbReference>
<feature type="transmembrane region" description="Helical" evidence="7">
    <location>
        <begin position="73"/>
        <end position="103"/>
    </location>
</feature>
<comment type="subcellular location">
    <subcellularLocation>
        <location evidence="1 7">Cell membrane</location>
        <topology evidence="1 7">Multi-pass membrane protein</topology>
    </subcellularLocation>
</comment>
<name>A0A380WGH0_AMIAI</name>
<dbReference type="SUPFAM" id="SSF161098">
    <property type="entry name" value="MetI-like"/>
    <property type="match status" value="1"/>
</dbReference>
<reference evidence="9 10" key="1">
    <citation type="submission" date="2018-06" db="EMBL/GenBank/DDBJ databases">
        <authorList>
            <consortium name="Pathogen Informatics"/>
            <person name="Doyle S."/>
        </authorList>
    </citation>
    <scope>NUCLEOTIDE SEQUENCE [LARGE SCALE GENOMIC DNA]</scope>
    <source>
        <strain evidence="9 10">NCTC10684</strain>
    </source>
</reference>
<dbReference type="PANTHER" id="PTHR30193">
    <property type="entry name" value="ABC TRANSPORTER PERMEASE PROTEIN"/>
    <property type="match status" value="1"/>
</dbReference>
<sequence>MFKGLWIPDPTRRGEIFAGPVMVFPVLLGLGLFQFWPLVSAVLNSFRTFNAFTKRPNGWAGWDNFTQIFADHVFVNAMLITLVYIVLMIVVVVPMALGLAILLDKRMRGTMLARAAILGALASSEAVAALIWGQLYEPGTGLFDAILKAVGLPEQPFLTSGPYAIVSIVVMTAWKDVGLPMLIFLGGLQAISPQVMEAAALDGASSWRIFRRITLPLLRPSIILAIFMVTVAAARLFTPIILLTQGGPNGQTTNLPFYSYAQAFEFSSPGTASASVMFMMIVLIGITVLQAYMIRDPNGRRQ</sequence>
<organism evidence="9 10">
    <name type="scientific">Aminobacter aminovorans</name>
    <name type="common">Chelatobacter heintzii</name>
    <dbReference type="NCBI Taxonomy" id="83263"/>
    <lineage>
        <taxon>Bacteria</taxon>
        <taxon>Pseudomonadati</taxon>
        <taxon>Pseudomonadota</taxon>
        <taxon>Alphaproteobacteria</taxon>
        <taxon>Hyphomicrobiales</taxon>
        <taxon>Phyllobacteriaceae</taxon>
        <taxon>Aminobacter</taxon>
    </lineage>
</organism>
<feature type="transmembrane region" description="Helical" evidence="7">
    <location>
        <begin position="274"/>
        <end position="294"/>
    </location>
</feature>
<evidence type="ECO:0000256" key="2">
    <source>
        <dbReference type="ARBA" id="ARBA00022448"/>
    </source>
</evidence>
<evidence type="ECO:0000256" key="1">
    <source>
        <dbReference type="ARBA" id="ARBA00004651"/>
    </source>
</evidence>
<dbReference type="PANTHER" id="PTHR30193:SF37">
    <property type="entry name" value="INNER MEMBRANE ABC TRANSPORTER PERMEASE PROTEIN YCJO"/>
    <property type="match status" value="1"/>
</dbReference>
<keyword evidence="2 7" id="KW-0813">Transport</keyword>
<evidence type="ECO:0000259" key="8">
    <source>
        <dbReference type="PROSITE" id="PS50928"/>
    </source>
</evidence>
<proteinExistence type="inferred from homology"/>
<keyword evidence="4 7" id="KW-0812">Transmembrane</keyword>
<dbReference type="Gene3D" id="1.10.3720.10">
    <property type="entry name" value="MetI-like"/>
    <property type="match status" value="1"/>
</dbReference>
<feature type="transmembrane region" description="Helical" evidence="7">
    <location>
        <begin position="16"/>
        <end position="36"/>
    </location>
</feature>
<keyword evidence="6 7" id="KW-0472">Membrane</keyword>
<feature type="transmembrane region" description="Helical" evidence="7">
    <location>
        <begin position="217"/>
        <end position="237"/>
    </location>
</feature>
<dbReference type="Pfam" id="PF00528">
    <property type="entry name" value="BPD_transp_1"/>
    <property type="match status" value="1"/>
</dbReference>
<feature type="domain" description="ABC transmembrane type-1" evidence="8">
    <location>
        <begin position="74"/>
        <end position="290"/>
    </location>
</feature>
<evidence type="ECO:0000256" key="3">
    <source>
        <dbReference type="ARBA" id="ARBA00022475"/>
    </source>
</evidence>
<gene>
    <name evidence="9" type="primary">ugpA_3</name>
    <name evidence="9" type="ORF">NCTC10684_01057</name>
</gene>
<dbReference type="CDD" id="cd06261">
    <property type="entry name" value="TM_PBP2"/>
    <property type="match status" value="1"/>
</dbReference>
<evidence type="ECO:0000256" key="4">
    <source>
        <dbReference type="ARBA" id="ARBA00022692"/>
    </source>
</evidence>
<evidence type="ECO:0000313" key="9">
    <source>
        <dbReference type="EMBL" id="SUU87855.1"/>
    </source>
</evidence>
<dbReference type="EMBL" id="UFSM01000001">
    <property type="protein sequence ID" value="SUU87855.1"/>
    <property type="molecule type" value="Genomic_DNA"/>
</dbReference>
<evidence type="ECO:0000313" key="10">
    <source>
        <dbReference type="Proteomes" id="UP000254701"/>
    </source>
</evidence>
<keyword evidence="5 7" id="KW-1133">Transmembrane helix</keyword>
<dbReference type="RefSeq" id="WP_115730295.1">
    <property type="nucleotide sequence ID" value="NZ_BAAAVY010000010.1"/>
</dbReference>
<evidence type="ECO:0000256" key="7">
    <source>
        <dbReference type="RuleBase" id="RU363032"/>
    </source>
</evidence>
<dbReference type="AlphaFoldDB" id="A0A380WGH0"/>
<dbReference type="InterPro" id="IPR051393">
    <property type="entry name" value="ABC_transporter_permease"/>
</dbReference>
<keyword evidence="3" id="KW-1003">Cell membrane</keyword>
<dbReference type="PROSITE" id="PS50928">
    <property type="entry name" value="ABC_TM1"/>
    <property type="match status" value="1"/>
</dbReference>